<keyword evidence="2" id="KW-1185">Reference proteome</keyword>
<gene>
    <name evidence="1" type="ORF">HNR40_006774</name>
</gene>
<dbReference type="AlphaFoldDB" id="A0A7W8EJ54"/>
<protein>
    <submittedName>
        <fullName evidence="1">Uncharacterized protein</fullName>
    </submittedName>
</protein>
<organism evidence="1 2">
    <name type="scientific">Nonomuraea endophytica</name>
    <dbReference type="NCBI Taxonomy" id="714136"/>
    <lineage>
        <taxon>Bacteria</taxon>
        <taxon>Bacillati</taxon>
        <taxon>Actinomycetota</taxon>
        <taxon>Actinomycetes</taxon>
        <taxon>Streptosporangiales</taxon>
        <taxon>Streptosporangiaceae</taxon>
        <taxon>Nonomuraea</taxon>
    </lineage>
</organism>
<evidence type="ECO:0000313" key="1">
    <source>
        <dbReference type="EMBL" id="MBB5081279.1"/>
    </source>
</evidence>
<proteinExistence type="predicted"/>
<sequence length="238" mass="25461">MPQTRYVATGIVEPNTFLADLDGEKLHEHYLVVITQADTDEPETDSQSLFASEMVVAVLDTLTCLCRPIPDWDQFLAGHGWKRPGNATWEKSGGCFHTEVVADDPAQVPPPVEYEAGEPLPLYVKAAEARAAGTCTEYIIDAVAWAAAESANLDRYALTWTELYHRIEDSAHDAAAIAAGSLNTTVGTATGRDAQLIVSAAIDATYELLAAEPASCRTCDGIAVSVSQGQPVCRNTGH</sequence>
<comment type="caution">
    <text evidence="1">The sequence shown here is derived from an EMBL/GenBank/DDBJ whole genome shotgun (WGS) entry which is preliminary data.</text>
</comment>
<dbReference type="Proteomes" id="UP000568380">
    <property type="component" value="Unassembled WGS sequence"/>
</dbReference>
<accession>A0A7W8EJ54</accession>
<dbReference type="RefSeq" id="WP_184968503.1">
    <property type="nucleotide sequence ID" value="NZ_JACHIN010000010.1"/>
</dbReference>
<dbReference type="EMBL" id="JACHIN010000010">
    <property type="protein sequence ID" value="MBB5081279.1"/>
    <property type="molecule type" value="Genomic_DNA"/>
</dbReference>
<reference evidence="1 2" key="1">
    <citation type="submission" date="2020-08" db="EMBL/GenBank/DDBJ databases">
        <title>Genomic Encyclopedia of Type Strains, Phase IV (KMG-IV): sequencing the most valuable type-strain genomes for metagenomic binning, comparative biology and taxonomic classification.</title>
        <authorList>
            <person name="Goeker M."/>
        </authorList>
    </citation>
    <scope>NUCLEOTIDE SEQUENCE [LARGE SCALE GENOMIC DNA]</scope>
    <source>
        <strain evidence="1 2">DSM 45385</strain>
    </source>
</reference>
<evidence type="ECO:0000313" key="2">
    <source>
        <dbReference type="Proteomes" id="UP000568380"/>
    </source>
</evidence>
<name>A0A7W8EJ54_9ACTN</name>